<reference evidence="7 8" key="1">
    <citation type="submission" date="2019-10" db="EMBL/GenBank/DDBJ databases">
        <title>Epibacterium sp. nov., isolated from seawater.</title>
        <authorList>
            <person name="Zhang X."/>
            <person name="Li N."/>
        </authorList>
    </citation>
    <scope>NUCLEOTIDE SEQUENCE [LARGE SCALE GENOMIC DNA]</scope>
    <source>
        <strain evidence="7 8">SM1969</strain>
    </source>
</reference>
<feature type="binding site" evidence="5">
    <location>
        <position position="249"/>
    </location>
    <ligand>
        <name>S-adenosyl-L-methionine</name>
        <dbReference type="ChEBI" id="CHEBI:59789"/>
    </ligand>
</feature>
<dbReference type="Gene3D" id="3.30.70.1170">
    <property type="entry name" value="Sun protein, domain 3"/>
    <property type="match status" value="1"/>
</dbReference>
<dbReference type="PROSITE" id="PS51686">
    <property type="entry name" value="SAM_MT_RSMB_NOP"/>
    <property type="match status" value="1"/>
</dbReference>
<dbReference type="GO" id="GO:0003723">
    <property type="term" value="F:RNA binding"/>
    <property type="evidence" value="ECO:0007669"/>
    <property type="project" value="UniProtKB-UniRule"/>
</dbReference>
<dbReference type="PRINTS" id="PR02008">
    <property type="entry name" value="RCMTFAMILY"/>
</dbReference>
<dbReference type="SUPFAM" id="SSF53335">
    <property type="entry name" value="S-adenosyl-L-methionine-dependent methyltransferases"/>
    <property type="match status" value="1"/>
</dbReference>
<evidence type="ECO:0000256" key="1">
    <source>
        <dbReference type="ARBA" id="ARBA00022603"/>
    </source>
</evidence>
<evidence type="ECO:0000259" key="6">
    <source>
        <dbReference type="PROSITE" id="PS51686"/>
    </source>
</evidence>
<evidence type="ECO:0000313" key="7">
    <source>
        <dbReference type="EMBL" id="MQY41507.1"/>
    </source>
</evidence>
<keyword evidence="2 5" id="KW-0808">Transferase</keyword>
<dbReference type="InterPro" id="IPR049560">
    <property type="entry name" value="MeTrfase_RsmB-F_NOP2_cat"/>
</dbReference>
<evidence type="ECO:0000256" key="2">
    <source>
        <dbReference type="ARBA" id="ARBA00022679"/>
    </source>
</evidence>
<comment type="similarity">
    <text evidence="5">Belongs to the class I-like SAM-binding methyltransferase superfamily. RsmB/NOP family.</text>
</comment>
<dbReference type="InterPro" id="IPR023267">
    <property type="entry name" value="RCMT"/>
</dbReference>
<dbReference type="RefSeq" id="WP_153544743.1">
    <property type="nucleotide sequence ID" value="NZ_WIXK01000001.1"/>
</dbReference>
<organism evidence="7 8">
    <name type="scientific">Tritonibacter aquimaris</name>
    <dbReference type="NCBI Taxonomy" id="2663379"/>
    <lineage>
        <taxon>Bacteria</taxon>
        <taxon>Pseudomonadati</taxon>
        <taxon>Pseudomonadota</taxon>
        <taxon>Alphaproteobacteria</taxon>
        <taxon>Rhodobacterales</taxon>
        <taxon>Paracoccaceae</taxon>
        <taxon>Tritonibacter</taxon>
    </lineage>
</organism>
<dbReference type="Pfam" id="PF01189">
    <property type="entry name" value="Methyltr_RsmB-F"/>
    <property type="match status" value="1"/>
</dbReference>
<keyword evidence="8" id="KW-1185">Reference proteome</keyword>
<dbReference type="PANTHER" id="PTHR22807:SF53">
    <property type="entry name" value="RIBOSOMAL RNA SMALL SUBUNIT METHYLTRANSFERASE B-RELATED"/>
    <property type="match status" value="1"/>
</dbReference>
<evidence type="ECO:0000256" key="5">
    <source>
        <dbReference type="PROSITE-ProRule" id="PRU01023"/>
    </source>
</evidence>
<dbReference type="Gene3D" id="3.40.50.150">
    <property type="entry name" value="Vaccinia Virus protein VP39"/>
    <property type="match status" value="1"/>
</dbReference>
<dbReference type="PANTHER" id="PTHR22807">
    <property type="entry name" value="NOP2 YEAST -RELATED NOL1/NOP2/FMU SUN DOMAIN-CONTAINING"/>
    <property type="match status" value="1"/>
</dbReference>
<sequence>MTPGARLQAAIEVLDQIIAGMPAEKALTTWSRKSRFAGSKDRAAVRDHVFSALRCWRSHQALGGSETGRGLILGGLRDAGIDPDTLFNGEGHAPQPLNDQERNGTTPVLSRAVRLDLPDWIWPAFEQSLGDDVEQAAQALRHRAPVHLRVNVQRASLAKMQKELAAEGIETQPHAAAETALEITEGARKLRNSKAYQNGLVELQDAASQAVVEALPLRDGMRVLDYCAGGGGKSLAMAARAKIELFAHDANFARMKDLPERAKRAGSKVQQLETGDIAKHAPFDLVLCDVPCSGSGSWRRAPEGKWALTAEKLAKTQDIQAEILRQTADLIAPGGTLAYATCSMLNSENQDQVAAFIQERPEWRMQSSHSWRVHNGTDGFFVAVLTREVAG</sequence>
<feature type="active site" description="Nucleophile" evidence="5">
    <location>
        <position position="342"/>
    </location>
</feature>
<keyword evidence="4 5" id="KW-0694">RNA-binding</keyword>
<dbReference type="CDD" id="cd02440">
    <property type="entry name" value="AdoMet_MTases"/>
    <property type="match status" value="1"/>
</dbReference>
<dbReference type="GO" id="GO:0008173">
    <property type="term" value="F:RNA methyltransferase activity"/>
    <property type="evidence" value="ECO:0007669"/>
    <property type="project" value="InterPro"/>
</dbReference>
<evidence type="ECO:0000256" key="3">
    <source>
        <dbReference type="ARBA" id="ARBA00022691"/>
    </source>
</evidence>
<dbReference type="InterPro" id="IPR029063">
    <property type="entry name" value="SAM-dependent_MTases_sf"/>
</dbReference>
<accession>A0A844APU2</accession>
<dbReference type="Proteomes" id="UP000436694">
    <property type="component" value="Unassembled WGS sequence"/>
</dbReference>
<dbReference type="AlphaFoldDB" id="A0A844APU2"/>
<gene>
    <name evidence="7" type="ORF">GG681_02545</name>
</gene>
<dbReference type="EMBL" id="WIXK01000001">
    <property type="protein sequence ID" value="MQY41507.1"/>
    <property type="molecule type" value="Genomic_DNA"/>
</dbReference>
<dbReference type="InterPro" id="IPR001678">
    <property type="entry name" value="MeTrfase_RsmB-F_NOP2_dom"/>
</dbReference>
<evidence type="ECO:0000256" key="4">
    <source>
        <dbReference type="ARBA" id="ARBA00022884"/>
    </source>
</evidence>
<comment type="caution">
    <text evidence="7">The sequence shown here is derived from an EMBL/GenBank/DDBJ whole genome shotgun (WGS) entry which is preliminary data.</text>
</comment>
<dbReference type="GO" id="GO:0001510">
    <property type="term" value="P:RNA methylation"/>
    <property type="evidence" value="ECO:0007669"/>
    <property type="project" value="InterPro"/>
</dbReference>
<comment type="caution">
    <text evidence="5">Lacks conserved residue(s) required for the propagation of feature annotation.</text>
</comment>
<dbReference type="Pfam" id="PF22458">
    <property type="entry name" value="RsmF-B_ferredox"/>
    <property type="match status" value="1"/>
</dbReference>
<name>A0A844APU2_9RHOB</name>
<protein>
    <submittedName>
        <fullName evidence="7">Methyltransferase domain-containing protein</fullName>
    </submittedName>
</protein>
<keyword evidence="3 5" id="KW-0949">S-adenosyl-L-methionine</keyword>
<feature type="domain" description="SAM-dependent MTase RsmB/NOP-type" evidence="6">
    <location>
        <begin position="136"/>
        <end position="391"/>
    </location>
</feature>
<evidence type="ECO:0000313" key="8">
    <source>
        <dbReference type="Proteomes" id="UP000436694"/>
    </source>
</evidence>
<keyword evidence="1 5" id="KW-0489">Methyltransferase</keyword>
<feature type="binding site" evidence="5">
    <location>
        <position position="289"/>
    </location>
    <ligand>
        <name>S-adenosyl-L-methionine</name>
        <dbReference type="ChEBI" id="CHEBI:59789"/>
    </ligand>
</feature>
<proteinExistence type="inferred from homology"/>
<dbReference type="InterPro" id="IPR054728">
    <property type="entry name" value="RsmB-like_ferredoxin"/>
</dbReference>